<dbReference type="PROSITE" id="PS50800">
    <property type="entry name" value="SAP"/>
    <property type="match status" value="1"/>
</dbReference>
<accession>A0A835U7X2</accession>
<organism evidence="3 4">
    <name type="scientific">Vanilla planifolia</name>
    <name type="common">Vanilla</name>
    <dbReference type="NCBI Taxonomy" id="51239"/>
    <lineage>
        <taxon>Eukaryota</taxon>
        <taxon>Viridiplantae</taxon>
        <taxon>Streptophyta</taxon>
        <taxon>Embryophyta</taxon>
        <taxon>Tracheophyta</taxon>
        <taxon>Spermatophyta</taxon>
        <taxon>Magnoliopsida</taxon>
        <taxon>Liliopsida</taxon>
        <taxon>Asparagales</taxon>
        <taxon>Orchidaceae</taxon>
        <taxon>Vanilloideae</taxon>
        <taxon>Vanilleae</taxon>
        <taxon>Vanilla</taxon>
    </lineage>
</organism>
<evidence type="ECO:0000256" key="1">
    <source>
        <dbReference type="SAM" id="MobiDB-lite"/>
    </source>
</evidence>
<dbReference type="Pfam" id="PF02037">
    <property type="entry name" value="SAP"/>
    <property type="match status" value="1"/>
</dbReference>
<feature type="compositionally biased region" description="Polar residues" evidence="1">
    <location>
        <begin position="328"/>
        <end position="338"/>
    </location>
</feature>
<dbReference type="SUPFAM" id="SSF68906">
    <property type="entry name" value="SAP domain"/>
    <property type="match status" value="1"/>
</dbReference>
<sequence>MAIGEALREACNAEKEEIASVDSECLDNSDDDPSFDIIEETRSAFSKISFKKPRGGRNGNVDAGTESELEMEQIGDGTQKMDKEEGKCFEKVQQLVKGGDFEKLKLDQCKMYLRKHGLRLTGNKSVLIARIREHQEIIDGCGLKKYPPESFVLNCKGDSCVGDVVIFEQNVYEMFSIASRSATGPSCGTRTIAGRIVKESYGVAKQQHTFTIEVLWSEGVKPLPPLYQLLIKGRNLYRIKTMRQRWIDEGERLKVLQEKHARGSHARHSREIRIREKENRKNTMMRKRQVPNGHLTQISKENKQPLEPQNAVQQKKCLNHEKLLQGQDVKSNSSTQQMEGREILKQQQQPLQQMEGREILKQQQHPLQQMEGRKILKQQQQPLQAILKKPNTAEHYISTAAQPRNSCENYYSRTQDPWKSKCENYYPSRSQDPWKSNLNPRGNFANFHGLQQQQPSILWRPKHYFLHMNQYSLANHSMPLQQQYRGYQGETSRNYFGHQGCS</sequence>
<dbReference type="Gene3D" id="1.10.720.30">
    <property type="entry name" value="SAP domain"/>
    <property type="match status" value="1"/>
</dbReference>
<dbReference type="InterPro" id="IPR036361">
    <property type="entry name" value="SAP_dom_sf"/>
</dbReference>
<feature type="domain" description="SAP" evidence="2">
    <location>
        <begin position="101"/>
        <end position="135"/>
    </location>
</feature>
<dbReference type="PANTHER" id="PTHR35323:SF5">
    <property type="entry name" value="ZINC FINGER CCCH DOMAIN-CONTAINING PROTEIN 62"/>
    <property type="match status" value="1"/>
</dbReference>
<evidence type="ECO:0000313" key="3">
    <source>
        <dbReference type="EMBL" id="KAG0451733.1"/>
    </source>
</evidence>
<dbReference type="AlphaFoldDB" id="A0A835U7X2"/>
<evidence type="ECO:0000313" key="4">
    <source>
        <dbReference type="Proteomes" id="UP000639772"/>
    </source>
</evidence>
<dbReference type="Proteomes" id="UP000639772">
    <property type="component" value="Unassembled WGS sequence"/>
</dbReference>
<dbReference type="InterPro" id="IPR003034">
    <property type="entry name" value="SAP_dom"/>
</dbReference>
<dbReference type="OrthoDB" id="690722at2759"/>
<comment type="caution">
    <text evidence="3">The sequence shown here is derived from an EMBL/GenBank/DDBJ whole genome shotgun (WGS) entry which is preliminary data.</text>
</comment>
<protein>
    <recommendedName>
        <fullName evidence="2">SAP domain-containing protein</fullName>
    </recommendedName>
</protein>
<dbReference type="Pfam" id="PF24766">
    <property type="entry name" value="DUF7699"/>
    <property type="match status" value="1"/>
</dbReference>
<feature type="region of interest" description="Disordered" evidence="1">
    <location>
        <begin position="324"/>
        <end position="347"/>
    </location>
</feature>
<proteinExistence type="predicted"/>
<dbReference type="EMBL" id="JADCNM010000050">
    <property type="protein sequence ID" value="KAG0451733.1"/>
    <property type="molecule type" value="Genomic_DNA"/>
</dbReference>
<gene>
    <name evidence="3" type="ORF">HPP92_026092</name>
</gene>
<name>A0A835U7X2_VANPL</name>
<dbReference type="SMART" id="SM00513">
    <property type="entry name" value="SAP"/>
    <property type="match status" value="1"/>
</dbReference>
<dbReference type="PANTHER" id="PTHR35323">
    <property type="entry name" value="SAP DOMAIN-CONTAINING PROTEIN"/>
    <property type="match status" value="1"/>
</dbReference>
<dbReference type="InterPro" id="IPR056116">
    <property type="entry name" value="DUF7699"/>
</dbReference>
<reference evidence="3 4" key="1">
    <citation type="journal article" date="2020" name="Nat. Food">
        <title>A phased Vanilla planifolia genome enables genetic improvement of flavour and production.</title>
        <authorList>
            <person name="Hasing T."/>
            <person name="Tang H."/>
            <person name="Brym M."/>
            <person name="Khazi F."/>
            <person name="Huang T."/>
            <person name="Chambers A.H."/>
        </authorList>
    </citation>
    <scope>NUCLEOTIDE SEQUENCE [LARGE SCALE GENOMIC DNA]</scope>
    <source>
        <tissue evidence="3">Leaf</tissue>
    </source>
</reference>
<evidence type="ECO:0000259" key="2">
    <source>
        <dbReference type="PROSITE" id="PS50800"/>
    </source>
</evidence>